<evidence type="ECO:0000256" key="1">
    <source>
        <dbReference type="SAM" id="SignalP"/>
    </source>
</evidence>
<name>A0ABR3PWM4_9TREE</name>
<evidence type="ECO:0008006" key="4">
    <source>
        <dbReference type="Google" id="ProtNLM"/>
    </source>
</evidence>
<evidence type="ECO:0000313" key="3">
    <source>
        <dbReference type="Proteomes" id="UP001565368"/>
    </source>
</evidence>
<keyword evidence="3" id="KW-1185">Reference proteome</keyword>
<accession>A0ABR3PWM4</accession>
<proteinExistence type="predicted"/>
<sequence length="111" mass="12132">MKFTTVLLALAAAANAAPVADPDTAALEDREWVQQPFGVSLNQDGWCFSSLWSPGGKLMKDGDRFTITCRVTGREIRGENDYFLTTYGCFLIRPTVLASQYALDHLPVCGA</sequence>
<gene>
    <name evidence="2" type="ORF">Q8F55_006130</name>
</gene>
<protein>
    <recommendedName>
        <fullName evidence="4">Ig-like domain-containing protein</fullName>
    </recommendedName>
</protein>
<evidence type="ECO:0000313" key="2">
    <source>
        <dbReference type="EMBL" id="KAL1406726.1"/>
    </source>
</evidence>
<dbReference type="EMBL" id="JBBXJM010000005">
    <property type="protein sequence ID" value="KAL1406726.1"/>
    <property type="molecule type" value="Genomic_DNA"/>
</dbReference>
<organism evidence="2 3">
    <name type="scientific">Vanrija albida</name>
    <dbReference type="NCBI Taxonomy" id="181172"/>
    <lineage>
        <taxon>Eukaryota</taxon>
        <taxon>Fungi</taxon>
        <taxon>Dikarya</taxon>
        <taxon>Basidiomycota</taxon>
        <taxon>Agaricomycotina</taxon>
        <taxon>Tremellomycetes</taxon>
        <taxon>Trichosporonales</taxon>
        <taxon>Trichosporonaceae</taxon>
        <taxon>Vanrija</taxon>
    </lineage>
</organism>
<feature type="signal peptide" evidence="1">
    <location>
        <begin position="1"/>
        <end position="16"/>
    </location>
</feature>
<comment type="caution">
    <text evidence="2">The sequence shown here is derived from an EMBL/GenBank/DDBJ whole genome shotgun (WGS) entry which is preliminary data.</text>
</comment>
<reference evidence="2 3" key="1">
    <citation type="submission" date="2023-08" db="EMBL/GenBank/DDBJ databases">
        <title>Annotated Genome Sequence of Vanrija albida AlHP1.</title>
        <authorList>
            <person name="Herzog R."/>
        </authorList>
    </citation>
    <scope>NUCLEOTIDE SEQUENCE [LARGE SCALE GENOMIC DNA]</scope>
    <source>
        <strain evidence="2 3">AlHP1</strain>
    </source>
</reference>
<dbReference type="GeneID" id="95987173"/>
<dbReference type="Proteomes" id="UP001565368">
    <property type="component" value="Unassembled WGS sequence"/>
</dbReference>
<dbReference type="RefSeq" id="XP_069206670.1">
    <property type="nucleotide sequence ID" value="XM_069354599.1"/>
</dbReference>
<feature type="chain" id="PRO_5045640785" description="Ig-like domain-containing protein" evidence="1">
    <location>
        <begin position="17"/>
        <end position="111"/>
    </location>
</feature>
<keyword evidence="1" id="KW-0732">Signal</keyword>